<dbReference type="InterPro" id="IPR015943">
    <property type="entry name" value="WD40/YVTN_repeat-like_dom_sf"/>
</dbReference>
<comment type="subcellular location">
    <subcellularLocation>
        <location evidence="1">Nucleus</location>
    </subcellularLocation>
</comment>
<keyword evidence="7" id="KW-1185">Reference proteome</keyword>
<feature type="compositionally biased region" description="Basic and acidic residues" evidence="4">
    <location>
        <begin position="1043"/>
        <end position="1052"/>
    </location>
</feature>
<keyword evidence="2" id="KW-0813">Transport</keyword>
<feature type="domain" description="Nucleoporin Nup159/Nup146 N-terminal" evidence="5">
    <location>
        <begin position="52"/>
        <end position="429"/>
    </location>
</feature>
<feature type="region of interest" description="Disordered" evidence="4">
    <location>
        <begin position="1"/>
        <end position="27"/>
    </location>
</feature>
<dbReference type="SUPFAM" id="SSF117289">
    <property type="entry name" value="Nucleoporin domain"/>
    <property type="match status" value="1"/>
</dbReference>
<name>A0A0U1LPW4_TALIS</name>
<evidence type="ECO:0000313" key="6">
    <source>
        <dbReference type="EMBL" id="CRG84540.1"/>
    </source>
</evidence>
<evidence type="ECO:0000256" key="2">
    <source>
        <dbReference type="ARBA" id="ARBA00022448"/>
    </source>
</evidence>
<evidence type="ECO:0000313" key="7">
    <source>
        <dbReference type="Proteomes" id="UP000054383"/>
    </source>
</evidence>
<feature type="compositionally biased region" description="Polar residues" evidence="4">
    <location>
        <begin position="747"/>
        <end position="757"/>
    </location>
</feature>
<keyword evidence="3" id="KW-0539">Nucleus</keyword>
<feature type="compositionally biased region" description="Polar residues" evidence="4">
    <location>
        <begin position="836"/>
        <end position="845"/>
    </location>
</feature>
<feature type="region of interest" description="Disordered" evidence="4">
    <location>
        <begin position="453"/>
        <end position="585"/>
    </location>
</feature>
<dbReference type="GO" id="GO:0005643">
    <property type="term" value="C:nuclear pore"/>
    <property type="evidence" value="ECO:0007669"/>
    <property type="project" value="TreeGrafter"/>
</dbReference>
<feature type="compositionally biased region" description="Acidic residues" evidence="4">
    <location>
        <begin position="947"/>
        <end position="956"/>
    </location>
</feature>
<accession>A0A0U1LPW4</accession>
<dbReference type="GO" id="GO:0006606">
    <property type="term" value="P:protein import into nucleus"/>
    <property type="evidence" value="ECO:0007669"/>
    <property type="project" value="TreeGrafter"/>
</dbReference>
<feature type="compositionally biased region" description="Low complexity" evidence="4">
    <location>
        <begin position="790"/>
        <end position="801"/>
    </location>
</feature>
<protein>
    <submittedName>
        <fullName evidence="6">Proteoglycan 4</fullName>
    </submittedName>
</protein>
<evidence type="ECO:0000259" key="5">
    <source>
        <dbReference type="Pfam" id="PF16755"/>
    </source>
</evidence>
<dbReference type="InterPro" id="IPR039462">
    <property type="entry name" value="Nup159/Nup146_N"/>
</dbReference>
<feature type="compositionally biased region" description="Polar residues" evidence="4">
    <location>
        <begin position="641"/>
        <end position="665"/>
    </location>
</feature>
<evidence type="ECO:0000256" key="3">
    <source>
        <dbReference type="ARBA" id="ARBA00023242"/>
    </source>
</evidence>
<dbReference type="Proteomes" id="UP000054383">
    <property type="component" value="Unassembled WGS sequence"/>
</dbReference>
<feature type="compositionally biased region" description="Polar residues" evidence="4">
    <location>
        <begin position="771"/>
        <end position="789"/>
    </location>
</feature>
<proteinExistence type="predicted"/>
<dbReference type="GO" id="GO:0006405">
    <property type="term" value="P:RNA export from nucleus"/>
    <property type="evidence" value="ECO:0007669"/>
    <property type="project" value="TreeGrafter"/>
</dbReference>
<dbReference type="OrthoDB" id="248320at2759"/>
<feature type="region of interest" description="Disordered" evidence="4">
    <location>
        <begin position="1368"/>
        <end position="1450"/>
    </location>
</feature>
<feature type="region of interest" description="Disordered" evidence="4">
    <location>
        <begin position="625"/>
        <end position="1150"/>
    </location>
</feature>
<gene>
    <name evidence="6" type="ORF">PISL3812_01815</name>
</gene>
<feature type="compositionally biased region" description="Low complexity" evidence="4">
    <location>
        <begin position="700"/>
        <end position="714"/>
    </location>
</feature>
<feature type="compositionally biased region" description="Basic and acidic residues" evidence="4">
    <location>
        <begin position="1092"/>
        <end position="1105"/>
    </location>
</feature>
<dbReference type="EMBL" id="CVMT01000001">
    <property type="protein sequence ID" value="CRG84540.1"/>
    <property type="molecule type" value="Genomic_DNA"/>
</dbReference>
<dbReference type="FunFam" id="2.130.10.10:FF:000645">
    <property type="entry name" value="Putative nuclear pore complex subunit Nup159"/>
    <property type="match status" value="1"/>
</dbReference>
<dbReference type="STRING" id="28573.A0A0U1LPW4"/>
<dbReference type="GO" id="GO:0008139">
    <property type="term" value="F:nuclear localization sequence binding"/>
    <property type="evidence" value="ECO:0007669"/>
    <property type="project" value="TreeGrafter"/>
</dbReference>
<feature type="compositionally biased region" description="Gly residues" evidence="4">
    <location>
        <begin position="1"/>
        <end position="10"/>
    </location>
</feature>
<feature type="compositionally biased region" description="Low complexity" evidence="4">
    <location>
        <begin position="465"/>
        <end position="479"/>
    </location>
</feature>
<dbReference type="Pfam" id="PF16755">
    <property type="entry name" value="Beta-prop_NUP159_NUP214"/>
    <property type="match status" value="1"/>
</dbReference>
<organism evidence="6 7">
    <name type="scientific">Talaromyces islandicus</name>
    <name type="common">Penicillium islandicum</name>
    <dbReference type="NCBI Taxonomy" id="28573"/>
    <lineage>
        <taxon>Eukaryota</taxon>
        <taxon>Fungi</taxon>
        <taxon>Dikarya</taxon>
        <taxon>Ascomycota</taxon>
        <taxon>Pezizomycotina</taxon>
        <taxon>Eurotiomycetes</taxon>
        <taxon>Eurotiomycetidae</taxon>
        <taxon>Eurotiales</taxon>
        <taxon>Trichocomaceae</taxon>
        <taxon>Talaromyces</taxon>
        <taxon>Talaromyces sect. Islandici</taxon>
    </lineage>
</organism>
<feature type="compositionally biased region" description="Polar residues" evidence="4">
    <location>
        <begin position="1404"/>
        <end position="1422"/>
    </location>
</feature>
<dbReference type="Gene3D" id="2.130.10.10">
    <property type="entry name" value="YVTN repeat-like/Quinoprotein amine dehydrogenase"/>
    <property type="match status" value="1"/>
</dbReference>
<evidence type="ECO:0000256" key="4">
    <source>
        <dbReference type="SAM" id="MobiDB-lite"/>
    </source>
</evidence>
<dbReference type="PANTHER" id="PTHR23193">
    <property type="entry name" value="NUCLEAR PORE COMPLEX PROTEIN NUP"/>
    <property type="match status" value="1"/>
</dbReference>
<evidence type="ECO:0000256" key="1">
    <source>
        <dbReference type="ARBA" id="ARBA00004123"/>
    </source>
</evidence>
<dbReference type="GO" id="GO:0017056">
    <property type="term" value="F:structural constituent of nuclear pore"/>
    <property type="evidence" value="ECO:0007669"/>
    <property type="project" value="TreeGrafter"/>
</dbReference>
<feature type="compositionally biased region" description="Basic and acidic residues" evidence="4">
    <location>
        <begin position="922"/>
        <end position="936"/>
    </location>
</feature>
<sequence length="1476" mass="155244">MAFGFGGGAGSAQAESGPELPEVTTSDLGFMGVDKDCNIRLLPTPWPADALPQPTSSLLAVSSAKGLVVGGGPNGLVVSTTKAVREAISTKVDGGAKTKPFEPQAQIALPSRPTHVAFCVGDSALAVSTETNNRLFVFDTATLTQGNAQPQLSIETNAALRTLAPNPTSTDQQLSSLVALVTADGNLLLANLKTSSLVNGSSGPVFRSGVASVTWSNKGKQMVAGLADGTCVQLDPQGQVKAEIPRPPELEGNKHVSSLSWLENNVFFAVYTSNDAEDDSGMVPSSDFFIIKRREKAPFLFQKLPEVCAPFGLHRAPAYHFIARFSNYEPGLQDALVLSSTAATDLGLVTRAKTPLKDADASTAGVFTSISILDDVKQATLPLNDDALDTSTIGIGIDLTSTEKVTYDIERETQTPQPNVMALNNEGILMSWWFLYMKAVEAGTPYTAVSSAQQAPALQAPPPTQGFGSPQTSQSSQQPAFGQPAFGQPSFGSTAQPSAFGKPSLPGSAPAFGSTSTLGASRQPAFGAPSPLGGGGGTAFGSTTPMKPAAPSFGSPGTLGQRGPQMGQGGFGPATASGPTFGQASSIGGKGFSSFASTGSGQSNLAMGAATGTGSGFSSFSGGGFGALGSNKPAESPFGKPTTQSPFGSSEIKSSFGTTQTTMDSKPSFGLPSGGFSLGSTFKRDEKAAEDNEPAPAKPSGPFSLGSSFGNLLNEDSNKSSPLESMDDTEDAGPPPQQQKPVFGQPSAFNTVQSSATPPAKPPGSLFGVNPQATTASPFSRPSTLFGNGTTSSTSPLSSPSEKTVVPNMSLESEKSIEPPLPPDATSRAAYGPGDTSASSNVSKSSYDDAPLPPDFVKKPTPTPKVEAAPLPPDFLKKSAKPTKAEDAPLPPDFLAPQKKTEKKAAEDAPLPPDFLPKPRKNKEAAETPSLPKEESTITLPAGSDGSDGDFEDSGEEITHDISPPSEPAESEVKTSPESSFGGPSLKNSTGGLFTKVSVPESKTQPPTSRPLFGEISQPSFAPPKPRNVDRTPRSPSPVRPGSKKDFLRPEAVRSISAPGGPGVGRKVTMGRPPAASRFEEPLTQSDLIEAEESKAAAAESKRLASEAQNLSSDDEEETRRAELAQPLSPVPTLDPFMPRQEYTGESLKPGIPGQIERLYRDINSMVDTLGLNSRSISSYLLHEEQARASNIDSWKEIMLGDTPLDILDQDLRVADIENIGQLLWSLEGSLEEQRLQGVQEKVSACQQLLGHDIISLRDQCASIQKTLDTYTDTVSIRSQFLSAEQESMQHDLRKSSTEIQSKLAKLEEGISLLRARIADTSGSTSRHVTKRPTVEAVTSTIATMMSMAESKSGDVDVLEAQMKKLGLNLQKPGSREDSPLSTPAKKIGFRVPETPDSDVPRSSYHTPDSTSRFRTSLSGSARHSRLRSVNLEPDLTTEASREQRKARIRRRKEVLGYLKNAIGEKPIKVRTMDDD</sequence>
<dbReference type="InterPro" id="IPR026054">
    <property type="entry name" value="Nucleoporin"/>
</dbReference>
<reference evidence="6 7" key="1">
    <citation type="submission" date="2015-04" db="EMBL/GenBank/DDBJ databases">
        <authorList>
            <person name="Syromyatnikov M.Y."/>
            <person name="Popov V.N."/>
        </authorList>
    </citation>
    <scope>NUCLEOTIDE SEQUENCE [LARGE SCALE GENOMIC DNA]</scope>
    <source>
        <strain evidence="6">WF-38-12</strain>
    </source>
</reference>
<dbReference type="PANTHER" id="PTHR23193:SF23">
    <property type="entry name" value="NUCLEAR PORE COMPLEX PROTEIN NUP153"/>
    <property type="match status" value="1"/>
</dbReference>
<dbReference type="OMA" id="RGQCASI"/>